<evidence type="ECO:0000256" key="1">
    <source>
        <dbReference type="ARBA" id="ARBA00023125"/>
    </source>
</evidence>
<name>A0A1H5YC05_9ACTN</name>
<dbReference type="InterPro" id="IPR050109">
    <property type="entry name" value="HTH-type_TetR-like_transc_reg"/>
</dbReference>
<dbReference type="PANTHER" id="PTHR30055">
    <property type="entry name" value="HTH-TYPE TRANSCRIPTIONAL REGULATOR RUTR"/>
    <property type="match status" value="1"/>
</dbReference>
<proteinExistence type="predicted"/>
<dbReference type="EMBL" id="FNVT01000002">
    <property type="protein sequence ID" value="SEG21504.1"/>
    <property type="molecule type" value="Genomic_DNA"/>
</dbReference>
<dbReference type="Gene3D" id="1.10.357.10">
    <property type="entry name" value="Tetracycline Repressor, domain 2"/>
    <property type="match status" value="1"/>
</dbReference>
<dbReference type="GO" id="GO:0000976">
    <property type="term" value="F:transcription cis-regulatory region binding"/>
    <property type="evidence" value="ECO:0007669"/>
    <property type="project" value="TreeGrafter"/>
</dbReference>
<accession>A0A1H5YC05</accession>
<evidence type="ECO:0000256" key="2">
    <source>
        <dbReference type="PROSITE-ProRule" id="PRU00335"/>
    </source>
</evidence>
<keyword evidence="1 2" id="KW-0238">DNA-binding</keyword>
<evidence type="ECO:0000313" key="5">
    <source>
        <dbReference type="EMBL" id="SEG21504.1"/>
    </source>
</evidence>
<dbReference type="SUPFAM" id="SSF46689">
    <property type="entry name" value="Homeodomain-like"/>
    <property type="match status" value="1"/>
</dbReference>
<dbReference type="Proteomes" id="UP000236732">
    <property type="component" value="Unassembled WGS sequence"/>
</dbReference>
<dbReference type="GO" id="GO:0003700">
    <property type="term" value="F:DNA-binding transcription factor activity"/>
    <property type="evidence" value="ECO:0007669"/>
    <property type="project" value="TreeGrafter"/>
</dbReference>
<dbReference type="InterPro" id="IPR009057">
    <property type="entry name" value="Homeodomain-like_sf"/>
</dbReference>
<sequence>MSTEPQRPRRPGRPPKSEAQDTKGALIEAALDLFARHGYGGTSVRAIAQATGLSESVLYRHFANKQAIFEEVLFQAGVGLFESQRAQVDPALAAHDPAAFLRALARNLVTAWTEPRNRLLTSVLVRAIGDSHLQVISTFKTAQEEMSHLIAHWIGAGLIPPDRGRPDQLAWELFAPAAFVRLLYLHAEADPDTQRAGHELVLAHAEFFIARVLPTSAKPTAVSTDSGDDHD</sequence>
<dbReference type="InterPro" id="IPR001647">
    <property type="entry name" value="HTH_TetR"/>
</dbReference>
<reference evidence="5 6" key="1">
    <citation type="submission" date="2016-10" db="EMBL/GenBank/DDBJ databases">
        <authorList>
            <person name="de Groot N.N."/>
        </authorList>
    </citation>
    <scope>NUCLEOTIDE SEQUENCE [LARGE SCALE GENOMIC DNA]</scope>
    <source>
        <strain evidence="5 6">CGMCC 4.7037</strain>
    </source>
</reference>
<gene>
    <name evidence="5" type="ORF">SAMN05444920_102223</name>
</gene>
<protein>
    <submittedName>
        <fullName evidence="5">DNA-binding transcriptional regulator, AcrR family</fullName>
    </submittedName>
</protein>
<dbReference type="OrthoDB" id="9811084at2"/>
<dbReference type="RefSeq" id="WP_160150206.1">
    <property type="nucleotide sequence ID" value="NZ_FNVT01000002.1"/>
</dbReference>
<organism evidence="5 6">
    <name type="scientific">Nonomuraea solani</name>
    <dbReference type="NCBI Taxonomy" id="1144553"/>
    <lineage>
        <taxon>Bacteria</taxon>
        <taxon>Bacillati</taxon>
        <taxon>Actinomycetota</taxon>
        <taxon>Actinomycetes</taxon>
        <taxon>Streptosporangiales</taxon>
        <taxon>Streptosporangiaceae</taxon>
        <taxon>Nonomuraea</taxon>
    </lineage>
</organism>
<dbReference type="PANTHER" id="PTHR30055:SF237">
    <property type="entry name" value="TRANSCRIPTIONAL REPRESSOR MCE3R"/>
    <property type="match status" value="1"/>
</dbReference>
<keyword evidence="6" id="KW-1185">Reference proteome</keyword>
<dbReference type="AlphaFoldDB" id="A0A1H5YC05"/>
<evidence type="ECO:0000259" key="4">
    <source>
        <dbReference type="PROSITE" id="PS50977"/>
    </source>
</evidence>
<evidence type="ECO:0000256" key="3">
    <source>
        <dbReference type="SAM" id="MobiDB-lite"/>
    </source>
</evidence>
<evidence type="ECO:0000313" key="6">
    <source>
        <dbReference type="Proteomes" id="UP000236732"/>
    </source>
</evidence>
<feature type="region of interest" description="Disordered" evidence="3">
    <location>
        <begin position="1"/>
        <end position="22"/>
    </location>
</feature>
<feature type="domain" description="HTH tetR-type" evidence="4">
    <location>
        <begin position="20"/>
        <end position="80"/>
    </location>
</feature>
<feature type="DNA-binding region" description="H-T-H motif" evidence="2">
    <location>
        <begin position="43"/>
        <end position="62"/>
    </location>
</feature>
<dbReference type="Pfam" id="PF00440">
    <property type="entry name" value="TetR_N"/>
    <property type="match status" value="1"/>
</dbReference>
<dbReference type="PROSITE" id="PS50977">
    <property type="entry name" value="HTH_TETR_2"/>
    <property type="match status" value="1"/>
</dbReference>
<dbReference type="PRINTS" id="PR00455">
    <property type="entry name" value="HTHTETR"/>
</dbReference>